<dbReference type="Pfam" id="PF24042">
    <property type="entry name" value="DUF7351"/>
    <property type="match status" value="1"/>
</dbReference>
<gene>
    <name evidence="3" type="ORF">SAMN05216226_102235</name>
</gene>
<dbReference type="EMBL" id="FNFC01000002">
    <property type="protein sequence ID" value="SDJ34645.1"/>
    <property type="molecule type" value="Genomic_DNA"/>
</dbReference>
<proteinExistence type="predicted"/>
<name>A0A1G8T0V1_9EURY</name>
<sequence>MTGNKSEGNDPGPSYVEDELSPEAAFELAAHETRIAVLQTLQAANGGPLSFGEIRERVGVDDPGQCHYHVDKLCDRFVRKTDRGYTLTPAGWQLMGALLSGSVTSSIPEEAVDAGGACSECGGGLSAYFRKSGVTIACTACKSVQTDPDIPPAMFEDWPLEDLPEVVGRHTRRMELDAAHGFCPNCRGRVSRGVVTPADEAAPDWFDGQETDAIVLTDCQRCGRWWHAVPSIAALAEPAVIALHHDHGIDLRERPWWTLDHLAVGDVALTSNPTRVRIPIALGDGWTVVFDDAFDFVETRQTER</sequence>
<keyword evidence="4" id="KW-1185">Reference proteome</keyword>
<dbReference type="CDD" id="cd00090">
    <property type="entry name" value="HTH_ARSR"/>
    <property type="match status" value="1"/>
</dbReference>
<dbReference type="STRING" id="890420.SAMN05216226_102235"/>
<dbReference type="SUPFAM" id="SSF46785">
    <property type="entry name" value="Winged helix' DNA-binding domain"/>
    <property type="match status" value="1"/>
</dbReference>
<organism evidence="3 4">
    <name type="scientific">Halovenus aranensis</name>
    <dbReference type="NCBI Taxonomy" id="890420"/>
    <lineage>
        <taxon>Archaea</taxon>
        <taxon>Methanobacteriati</taxon>
        <taxon>Methanobacteriota</taxon>
        <taxon>Stenosarchaea group</taxon>
        <taxon>Halobacteria</taxon>
        <taxon>Halobacteriales</taxon>
        <taxon>Haloarculaceae</taxon>
        <taxon>Halovenus</taxon>
    </lineage>
</organism>
<dbReference type="RefSeq" id="WP_092699286.1">
    <property type="nucleotide sequence ID" value="NZ_FNFC01000002.1"/>
</dbReference>
<evidence type="ECO:0000313" key="3">
    <source>
        <dbReference type="EMBL" id="SDJ34645.1"/>
    </source>
</evidence>
<dbReference type="OrthoDB" id="8482at2157"/>
<dbReference type="Pfam" id="PF24038">
    <property type="entry name" value="DUF7347"/>
    <property type="match status" value="1"/>
</dbReference>
<evidence type="ECO:0000313" key="4">
    <source>
        <dbReference type="Proteomes" id="UP000198856"/>
    </source>
</evidence>
<accession>A0A1G8T0V1</accession>
<reference evidence="3 4" key="1">
    <citation type="submission" date="2016-10" db="EMBL/GenBank/DDBJ databases">
        <authorList>
            <person name="de Groot N.N."/>
        </authorList>
    </citation>
    <scope>NUCLEOTIDE SEQUENCE [LARGE SCALE GENOMIC DNA]</scope>
    <source>
        <strain evidence="3 4">IBRC-M10015</strain>
    </source>
</reference>
<dbReference type="InterPro" id="IPR036388">
    <property type="entry name" value="WH-like_DNA-bd_sf"/>
</dbReference>
<dbReference type="InterPro" id="IPR036390">
    <property type="entry name" value="WH_DNA-bd_sf"/>
</dbReference>
<feature type="domain" description="DUF7351" evidence="2">
    <location>
        <begin position="116"/>
        <end position="292"/>
    </location>
</feature>
<evidence type="ECO:0000259" key="2">
    <source>
        <dbReference type="Pfam" id="PF24042"/>
    </source>
</evidence>
<dbReference type="Gene3D" id="1.10.10.10">
    <property type="entry name" value="Winged helix-like DNA-binding domain superfamily/Winged helix DNA-binding domain"/>
    <property type="match status" value="1"/>
</dbReference>
<dbReference type="AlphaFoldDB" id="A0A1G8T0V1"/>
<dbReference type="InterPro" id="IPR011991">
    <property type="entry name" value="ArsR-like_HTH"/>
</dbReference>
<dbReference type="Proteomes" id="UP000198856">
    <property type="component" value="Unassembled WGS sequence"/>
</dbReference>
<dbReference type="InterPro" id="IPR055775">
    <property type="entry name" value="DUF7351"/>
</dbReference>
<dbReference type="InterPro" id="IPR055771">
    <property type="entry name" value="DUF7347"/>
</dbReference>
<feature type="domain" description="DUF7347" evidence="1">
    <location>
        <begin position="22"/>
        <end position="97"/>
    </location>
</feature>
<protein>
    <submittedName>
        <fullName evidence="3">Helix-turn-helix domain-containing protein</fullName>
    </submittedName>
</protein>
<evidence type="ECO:0000259" key="1">
    <source>
        <dbReference type="Pfam" id="PF24038"/>
    </source>
</evidence>